<dbReference type="Gene3D" id="2.150.10.10">
    <property type="entry name" value="Serralysin-like metalloprotease, C-terminal"/>
    <property type="match status" value="3"/>
</dbReference>
<sequence length="826" mass="85906">MTYYTLLGYQVVYDLDDNVISVTDTSLSIEMPDGTLPNLTYTFETPGNPVPNPDDEGLPLVNPDIPGNLDVELLTLDLDLVDEMYLGYVDWDGNTSYILSFYYGPPGIAAQDWYFVIGGDALPEFTNSTDPIAEWNEFAETDDHITDVGHVTSGPYAPNRSIPLANLPDMVAHTGQIIESHDAADNEITTGAGNDAVDVGGGGFDVVRTLGGDDFVIVNGDHGYTEASVDLGSGNDILDFADAGQGSNGGPYAQLVHFDQLTSGITAIVNGQQNIGRVDKGASGETVILEVTNVMTSDGFGLYGTAFDDVIHATLVEGGFFQVRGLGGDDELHLTQVEGGTLRLDYRGDAAGINANLETNVVLDGFGGTDTLIGSADELRGSMFSDTILGSDADERFILMAGSDTLDGGDGVDLLRYDRSGVEAVTVDLQSGTASGVWRTESFTHTISGIEDVRGSRDDNDMLAGNGGGNNLRGNGGNDTLLGRAGEDTLEGGLGNDSLDGGDGFDVAVLSGVFEADTTITEVSPGVIQVVSALGTDTLTNIEEIWFDHDVPFVISDWFPVDNQLIGTSGPDNLAGGENADTIVSGAGNDNVNGNGGNDSIDGGTGNDILRGGVGHDTLMGGDGTDTLIGGEGNDSIIGGDSEDDRRDVVYAGDGNDNIAGGYGNDELRGDAGNDTIAGGFGADTVIGGTGNDTLTGSAWADQIFGSDGDDFVNGGFGHDLLNGGTGADRFFHIGIFDHGSDWVQDYNAADGDILHFGNGSATASQFQVNTTHTATAAGERSGDDDTEEAFVIYRPTGQIMWALVDGGGQSEINLQIGSQVYDLLA</sequence>
<dbReference type="PRINTS" id="PR00313">
    <property type="entry name" value="CABNDNGRPT"/>
</dbReference>
<dbReference type="EMBL" id="CYTW01000001">
    <property type="protein sequence ID" value="CUJ90541.1"/>
    <property type="molecule type" value="Genomic_DNA"/>
</dbReference>
<keyword evidence="2" id="KW-0964">Secreted</keyword>
<dbReference type="GeneID" id="83883088"/>
<dbReference type="InterPro" id="IPR011049">
    <property type="entry name" value="Serralysin-like_metalloprot_C"/>
</dbReference>
<dbReference type="PANTHER" id="PTHR38340">
    <property type="entry name" value="S-LAYER PROTEIN"/>
    <property type="match status" value="1"/>
</dbReference>
<dbReference type="InterPro" id="IPR018511">
    <property type="entry name" value="Hemolysin-typ_Ca-bd_CS"/>
</dbReference>
<dbReference type="GO" id="GO:0005509">
    <property type="term" value="F:calcium ion binding"/>
    <property type="evidence" value="ECO:0007669"/>
    <property type="project" value="InterPro"/>
</dbReference>
<gene>
    <name evidence="4" type="primary">cya_6</name>
    <name evidence="4" type="ORF">PH7735_01263</name>
</gene>
<evidence type="ECO:0000313" key="4">
    <source>
        <dbReference type="EMBL" id="CUJ90541.1"/>
    </source>
</evidence>
<feature type="compositionally biased region" description="Gly residues" evidence="3">
    <location>
        <begin position="465"/>
        <end position="477"/>
    </location>
</feature>
<organism evidence="4 5">
    <name type="scientific">Shimia thalassica</name>
    <dbReference type="NCBI Taxonomy" id="1715693"/>
    <lineage>
        <taxon>Bacteria</taxon>
        <taxon>Pseudomonadati</taxon>
        <taxon>Pseudomonadota</taxon>
        <taxon>Alphaproteobacteria</taxon>
        <taxon>Rhodobacterales</taxon>
        <taxon>Roseobacteraceae</taxon>
    </lineage>
</organism>
<reference evidence="5" key="1">
    <citation type="submission" date="2015-09" db="EMBL/GenBank/DDBJ databases">
        <authorList>
            <person name="Rodrigo-Torres Lidia"/>
            <person name="Arahal R.David."/>
        </authorList>
    </citation>
    <scope>NUCLEOTIDE SEQUENCE [LARGE SCALE GENOMIC DNA]</scope>
    <source>
        <strain evidence="5">CECT 7735</strain>
    </source>
</reference>
<comment type="subcellular location">
    <subcellularLocation>
        <location evidence="1">Secreted</location>
    </subcellularLocation>
</comment>
<protein>
    <submittedName>
        <fullName evidence="4">Cyclolysin</fullName>
    </submittedName>
</protein>
<dbReference type="InterPro" id="IPR001343">
    <property type="entry name" value="Hemolysn_Ca-bd"/>
</dbReference>
<evidence type="ECO:0000313" key="5">
    <source>
        <dbReference type="Proteomes" id="UP000051870"/>
    </source>
</evidence>
<feature type="region of interest" description="Disordered" evidence="3">
    <location>
        <begin position="464"/>
        <end position="486"/>
    </location>
</feature>
<evidence type="ECO:0000256" key="2">
    <source>
        <dbReference type="ARBA" id="ARBA00022525"/>
    </source>
</evidence>
<dbReference type="RefSeq" id="WP_058310408.1">
    <property type="nucleotide sequence ID" value="NZ_CYTW01000001.1"/>
</dbReference>
<dbReference type="PANTHER" id="PTHR38340:SF1">
    <property type="entry name" value="S-LAYER PROTEIN"/>
    <property type="match status" value="1"/>
</dbReference>
<dbReference type="PROSITE" id="PS00330">
    <property type="entry name" value="HEMOLYSIN_CALCIUM"/>
    <property type="match status" value="6"/>
</dbReference>
<keyword evidence="5" id="KW-1185">Reference proteome</keyword>
<name>A0A0P1I545_9RHOB</name>
<evidence type="ECO:0000256" key="1">
    <source>
        <dbReference type="ARBA" id="ARBA00004613"/>
    </source>
</evidence>
<dbReference type="Pfam" id="PF00353">
    <property type="entry name" value="HemolysinCabind"/>
    <property type="match status" value="6"/>
</dbReference>
<dbReference type="GO" id="GO:0005576">
    <property type="term" value="C:extracellular region"/>
    <property type="evidence" value="ECO:0007669"/>
    <property type="project" value="UniProtKB-SubCell"/>
</dbReference>
<dbReference type="Proteomes" id="UP000051870">
    <property type="component" value="Unassembled WGS sequence"/>
</dbReference>
<dbReference type="InterPro" id="IPR050557">
    <property type="entry name" value="RTX_toxin/Mannuronan_C5-epim"/>
</dbReference>
<proteinExistence type="predicted"/>
<dbReference type="SUPFAM" id="SSF51120">
    <property type="entry name" value="beta-Roll"/>
    <property type="match status" value="4"/>
</dbReference>
<accession>A0A0P1I545</accession>
<evidence type="ECO:0000256" key="3">
    <source>
        <dbReference type="SAM" id="MobiDB-lite"/>
    </source>
</evidence>
<dbReference type="AlphaFoldDB" id="A0A0P1I545"/>
<dbReference type="STRING" id="1715693.PH7735_01263"/>